<dbReference type="InterPro" id="IPR029787">
    <property type="entry name" value="Nucleotide_cyclase"/>
</dbReference>
<dbReference type="SMART" id="SM00471">
    <property type="entry name" value="HDc"/>
    <property type="match status" value="1"/>
</dbReference>
<dbReference type="InterPro" id="IPR000014">
    <property type="entry name" value="PAS"/>
</dbReference>
<proteinExistence type="predicted"/>
<feature type="domain" description="PAS" evidence="1">
    <location>
        <begin position="67"/>
        <end position="102"/>
    </location>
</feature>
<dbReference type="SUPFAM" id="SSF55073">
    <property type="entry name" value="Nucleotide cyclase"/>
    <property type="match status" value="1"/>
</dbReference>
<dbReference type="InterPro" id="IPR043128">
    <property type="entry name" value="Rev_trsase/Diguanyl_cyclase"/>
</dbReference>
<dbReference type="EMBL" id="FWXI01000004">
    <property type="protein sequence ID" value="SMC50381.1"/>
    <property type="molecule type" value="Genomic_DNA"/>
</dbReference>
<dbReference type="SMART" id="SM00267">
    <property type="entry name" value="GGDEF"/>
    <property type="match status" value="1"/>
</dbReference>
<evidence type="ECO:0000313" key="5">
    <source>
        <dbReference type="Proteomes" id="UP000192738"/>
    </source>
</evidence>
<accession>A0A1W1ZQN3</accession>
<dbReference type="NCBIfam" id="TIGR00254">
    <property type="entry name" value="GGDEF"/>
    <property type="match status" value="1"/>
</dbReference>
<dbReference type="STRING" id="112901.SAMN04488500_104101"/>
<dbReference type="SUPFAM" id="SSF55781">
    <property type="entry name" value="GAF domain-like"/>
    <property type="match status" value="1"/>
</dbReference>
<reference evidence="4 5" key="1">
    <citation type="submission" date="2017-04" db="EMBL/GenBank/DDBJ databases">
        <authorList>
            <person name="Afonso C.L."/>
            <person name="Miller P.J."/>
            <person name="Scott M.A."/>
            <person name="Spackman E."/>
            <person name="Goraichik I."/>
            <person name="Dimitrov K.M."/>
            <person name="Suarez D.L."/>
            <person name="Swayne D.E."/>
        </authorList>
    </citation>
    <scope>NUCLEOTIDE SEQUENCE [LARGE SCALE GENOMIC DNA]</scope>
    <source>
        <strain evidence="4 5">DSM 5090</strain>
    </source>
</reference>
<dbReference type="Pfam" id="PF13185">
    <property type="entry name" value="GAF_2"/>
    <property type="match status" value="1"/>
</dbReference>
<dbReference type="SMART" id="SM00065">
    <property type="entry name" value="GAF"/>
    <property type="match status" value="1"/>
</dbReference>
<dbReference type="PROSITE" id="PS51832">
    <property type="entry name" value="HD_GYP"/>
    <property type="match status" value="1"/>
</dbReference>
<dbReference type="InterPro" id="IPR003607">
    <property type="entry name" value="HD/PDEase_dom"/>
</dbReference>
<dbReference type="Gene3D" id="3.30.450.20">
    <property type="entry name" value="PAS domain"/>
    <property type="match status" value="1"/>
</dbReference>
<dbReference type="RefSeq" id="WP_084574763.1">
    <property type="nucleotide sequence ID" value="NZ_CP155572.1"/>
</dbReference>
<dbReference type="PANTHER" id="PTHR43155:SF2">
    <property type="entry name" value="CYCLIC DI-GMP PHOSPHODIESTERASE PA4108"/>
    <property type="match status" value="1"/>
</dbReference>
<gene>
    <name evidence="4" type="ORF">SAMN04488500_104101</name>
</gene>
<protein>
    <submittedName>
        <fullName evidence="4">PAS domain S-box-containing protein/diguanylate cyclase (GGDEF) domain-containing protein</fullName>
    </submittedName>
</protein>
<dbReference type="CDD" id="cd01949">
    <property type="entry name" value="GGDEF"/>
    <property type="match status" value="1"/>
</dbReference>
<dbReference type="CDD" id="cd00130">
    <property type="entry name" value="PAS"/>
    <property type="match status" value="1"/>
</dbReference>
<dbReference type="SUPFAM" id="SSF109604">
    <property type="entry name" value="HD-domain/PDEase-like"/>
    <property type="match status" value="1"/>
</dbReference>
<dbReference type="InterPro" id="IPR003018">
    <property type="entry name" value="GAF"/>
</dbReference>
<dbReference type="InterPro" id="IPR000160">
    <property type="entry name" value="GGDEF_dom"/>
</dbReference>
<dbReference type="OrthoDB" id="9798833at2"/>
<dbReference type="Gene3D" id="3.30.70.270">
    <property type="match status" value="1"/>
</dbReference>
<dbReference type="Proteomes" id="UP000192738">
    <property type="component" value="Unassembled WGS sequence"/>
</dbReference>
<organism evidence="4 5">
    <name type="scientific">Sporomusa malonica</name>
    <dbReference type="NCBI Taxonomy" id="112901"/>
    <lineage>
        <taxon>Bacteria</taxon>
        <taxon>Bacillati</taxon>
        <taxon>Bacillota</taxon>
        <taxon>Negativicutes</taxon>
        <taxon>Selenomonadales</taxon>
        <taxon>Sporomusaceae</taxon>
        <taxon>Sporomusa</taxon>
    </lineage>
</organism>
<feature type="domain" description="GGDEF" evidence="2">
    <location>
        <begin position="377"/>
        <end position="509"/>
    </location>
</feature>
<feature type="domain" description="HD-GYP" evidence="3">
    <location>
        <begin position="500"/>
        <end position="688"/>
    </location>
</feature>
<evidence type="ECO:0000259" key="2">
    <source>
        <dbReference type="PROSITE" id="PS50887"/>
    </source>
</evidence>
<evidence type="ECO:0000313" key="4">
    <source>
        <dbReference type="EMBL" id="SMC50381.1"/>
    </source>
</evidence>
<dbReference type="AlphaFoldDB" id="A0A1W1ZQN3"/>
<name>A0A1W1ZQN3_9FIRM</name>
<dbReference type="Pfam" id="PF13426">
    <property type="entry name" value="PAS_9"/>
    <property type="match status" value="1"/>
</dbReference>
<evidence type="ECO:0000259" key="1">
    <source>
        <dbReference type="PROSITE" id="PS50112"/>
    </source>
</evidence>
<dbReference type="SUPFAM" id="SSF55785">
    <property type="entry name" value="PYP-like sensor domain (PAS domain)"/>
    <property type="match status" value="1"/>
</dbReference>
<dbReference type="Pfam" id="PF13487">
    <property type="entry name" value="HD_5"/>
    <property type="match status" value="1"/>
</dbReference>
<keyword evidence="5" id="KW-1185">Reference proteome</keyword>
<dbReference type="InterPro" id="IPR029016">
    <property type="entry name" value="GAF-like_dom_sf"/>
</dbReference>
<dbReference type="Gene3D" id="1.10.3210.10">
    <property type="entry name" value="Hypothetical protein af1432"/>
    <property type="match status" value="1"/>
</dbReference>
<dbReference type="NCBIfam" id="TIGR00229">
    <property type="entry name" value="sensory_box"/>
    <property type="match status" value="1"/>
</dbReference>
<evidence type="ECO:0000259" key="3">
    <source>
        <dbReference type="PROSITE" id="PS51832"/>
    </source>
</evidence>
<dbReference type="Pfam" id="PF00990">
    <property type="entry name" value="GGDEF"/>
    <property type="match status" value="1"/>
</dbReference>
<dbReference type="PANTHER" id="PTHR43155">
    <property type="entry name" value="CYCLIC DI-GMP PHOSPHODIESTERASE PA4108-RELATED"/>
    <property type="match status" value="1"/>
</dbReference>
<dbReference type="Gene3D" id="3.30.450.40">
    <property type="match status" value="1"/>
</dbReference>
<dbReference type="CDD" id="cd00077">
    <property type="entry name" value="HDc"/>
    <property type="match status" value="1"/>
</dbReference>
<dbReference type="InterPro" id="IPR037522">
    <property type="entry name" value="HD_GYP_dom"/>
</dbReference>
<dbReference type="PROSITE" id="PS50112">
    <property type="entry name" value="PAS"/>
    <property type="match status" value="1"/>
</dbReference>
<dbReference type="PROSITE" id="PS50887">
    <property type="entry name" value="GGDEF"/>
    <property type="match status" value="1"/>
</dbReference>
<sequence>MNVISKATTTSRTRLLEQKVLRKLRAENALLKKENELQRRVSKLSEQKLSTAFRHTADMIGITRMSDGTFLDVNDAFTKFTGYTREEAIGKTVKELRLWVNPAARVDFINILKTNREIYCYEALARIKSGELRMESLSAEVISIDGEECIVTVWRDITEQKKTEAKLRLQNAYLSSLHETTLALINRLDITELLEIIVQKACALAKTANAYISLLNPATGLPEITIGSGIYETQVGRTFQPNEGISGTVWYSGHPLLVTNYQEWPNRSNSFIADRITSALGIPLLSSSGVVGVIGMTTIDEDKHLGIVEKELLSRFAELASIALDNAKLYTASQKEIAERIRIEDELRFISTHDYVTGLYNRAKFEEELKLWETAGAAYCLLVCDVDGLKLINDSLGHHVGDAVLLAAAQVLKAASPEGSLVARVGGDEFAIAARRTGANCAEDICLKIQAAVATFNQANPQHLLSISTGYAIKQSPTDTIASLLKSADDAMYREKLHHGYSVRSSIVQGLLKALEARDYITEGHADRMQDIASELGTAIGMTDREVAQLRLIAQFHDIGKVGIPDRILFKKGRLTPQEFTDMKRHCEIGHRIALSVPELSHIAEYILSHHEWWDGNGYPRGLKGTEIPLECRIIAIADSYDAMTNNRPYRKALTYEEAKAEIKNFSGKQFDPHLVEVFIKSISNCSG</sequence>
<dbReference type="SMART" id="SM00091">
    <property type="entry name" value="PAS"/>
    <property type="match status" value="1"/>
</dbReference>
<dbReference type="InterPro" id="IPR035965">
    <property type="entry name" value="PAS-like_dom_sf"/>
</dbReference>